<gene>
    <name evidence="3" type="ORF">GCM10009838_53180</name>
</gene>
<dbReference type="InterPro" id="IPR050039">
    <property type="entry name" value="MAB_1171c-like"/>
</dbReference>
<feature type="transmembrane region" description="Helical" evidence="1">
    <location>
        <begin position="67"/>
        <end position="89"/>
    </location>
</feature>
<dbReference type="InterPro" id="IPR046675">
    <property type="entry name" value="DUF6545"/>
</dbReference>
<evidence type="ECO:0000313" key="4">
    <source>
        <dbReference type="Proteomes" id="UP001499854"/>
    </source>
</evidence>
<feature type="transmembrane region" description="Helical" evidence="1">
    <location>
        <begin position="35"/>
        <end position="55"/>
    </location>
</feature>
<feature type="domain" description="DUF6545" evidence="2">
    <location>
        <begin position="246"/>
        <end position="388"/>
    </location>
</feature>
<feature type="transmembrane region" description="Helical" evidence="1">
    <location>
        <begin position="141"/>
        <end position="165"/>
    </location>
</feature>
<dbReference type="EMBL" id="BAAAQM010000033">
    <property type="protein sequence ID" value="GAA1984575.1"/>
    <property type="molecule type" value="Genomic_DNA"/>
</dbReference>
<keyword evidence="1" id="KW-0812">Transmembrane</keyword>
<feature type="transmembrane region" description="Helical" evidence="1">
    <location>
        <begin position="177"/>
        <end position="195"/>
    </location>
</feature>
<proteinExistence type="predicted"/>
<dbReference type="RefSeq" id="WP_344659842.1">
    <property type="nucleotide sequence ID" value="NZ_BAAAQM010000033.1"/>
</dbReference>
<keyword evidence="1" id="KW-1133">Transmembrane helix</keyword>
<accession>A0ABN2SD15</accession>
<comment type="caution">
    <text evidence="3">The sequence shown here is derived from an EMBL/GenBank/DDBJ whole genome shotgun (WGS) entry which is preliminary data.</text>
</comment>
<evidence type="ECO:0000259" key="2">
    <source>
        <dbReference type="Pfam" id="PF20182"/>
    </source>
</evidence>
<dbReference type="Pfam" id="PF20182">
    <property type="entry name" value="DUF6545"/>
    <property type="match status" value="1"/>
</dbReference>
<evidence type="ECO:0000313" key="3">
    <source>
        <dbReference type="EMBL" id="GAA1984575.1"/>
    </source>
</evidence>
<sequence length="404" mass="43690">MSDLAAYLGATVLVLLAAGMSAVERRGARRPIRRAGLTFALCEGCSLALLAPGTVHALTRAGAPGLAVIAAGDAVRTAAISFLMLLACALNPRRRLRRRPWGHLAVAVLVQLAMLALLLGARPRLSADGELATAASGRWLLALRVALFAGYALWALAELFLALLPQADLAATRALRWGVRLILTAICAGMLWTLWSYDDIAGMLRTGRQDGSEDVVSNSLGALCAALVATGAVLGRSDATLSATARWFRLCRCYWLLGPLWSALRKAMPYIAFPQAARPRLAGRLRLEFALYRRVIEIHDGRLVLRPYHHPAVSAWVAEIVQTADPRAPEPSDALLEAATIATALENMRRGRRFTDVAEVPTGDSARVLTDLDSEVLWLSRVAWAFSRSPLIPLVMARLREEEG</sequence>
<dbReference type="NCBIfam" id="NF042915">
    <property type="entry name" value="MAB_1171c_fam"/>
    <property type="match status" value="1"/>
</dbReference>
<feature type="transmembrane region" description="Helical" evidence="1">
    <location>
        <begin position="6"/>
        <end position="23"/>
    </location>
</feature>
<organism evidence="3 4">
    <name type="scientific">Catenulispora subtropica</name>
    <dbReference type="NCBI Taxonomy" id="450798"/>
    <lineage>
        <taxon>Bacteria</taxon>
        <taxon>Bacillati</taxon>
        <taxon>Actinomycetota</taxon>
        <taxon>Actinomycetes</taxon>
        <taxon>Catenulisporales</taxon>
        <taxon>Catenulisporaceae</taxon>
        <taxon>Catenulispora</taxon>
    </lineage>
</organism>
<keyword evidence="1" id="KW-0472">Membrane</keyword>
<feature type="transmembrane region" description="Helical" evidence="1">
    <location>
        <begin position="101"/>
        <end position="121"/>
    </location>
</feature>
<evidence type="ECO:0000256" key="1">
    <source>
        <dbReference type="SAM" id="Phobius"/>
    </source>
</evidence>
<reference evidence="3 4" key="1">
    <citation type="journal article" date="2019" name="Int. J. Syst. Evol. Microbiol.">
        <title>The Global Catalogue of Microorganisms (GCM) 10K type strain sequencing project: providing services to taxonomists for standard genome sequencing and annotation.</title>
        <authorList>
            <consortium name="The Broad Institute Genomics Platform"/>
            <consortium name="The Broad Institute Genome Sequencing Center for Infectious Disease"/>
            <person name="Wu L."/>
            <person name="Ma J."/>
        </authorList>
    </citation>
    <scope>NUCLEOTIDE SEQUENCE [LARGE SCALE GENOMIC DNA]</scope>
    <source>
        <strain evidence="3 4">JCM 16013</strain>
    </source>
</reference>
<dbReference type="Proteomes" id="UP001499854">
    <property type="component" value="Unassembled WGS sequence"/>
</dbReference>
<name>A0ABN2SD15_9ACTN</name>
<keyword evidence="4" id="KW-1185">Reference proteome</keyword>
<protein>
    <recommendedName>
        <fullName evidence="2">DUF6545 domain-containing protein</fullName>
    </recommendedName>
</protein>